<keyword evidence="2" id="KW-1185">Reference proteome</keyword>
<dbReference type="EMBL" id="PKMF04000335">
    <property type="protein sequence ID" value="KAK7837162.1"/>
    <property type="molecule type" value="Genomic_DNA"/>
</dbReference>
<proteinExistence type="predicted"/>
<sequence>MIQHDGINGWVSPISISEQHSELFFIDSLIISGHSRFAMTPTAFQSYLKSLLTWHINDINMP</sequence>
<comment type="caution">
    <text evidence="1">The sequence shown here is derived from an EMBL/GenBank/DDBJ whole genome shotgun (WGS) entry which is preliminary data.</text>
</comment>
<organism evidence="1 2">
    <name type="scientific">Quercus suber</name>
    <name type="common">Cork oak</name>
    <dbReference type="NCBI Taxonomy" id="58331"/>
    <lineage>
        <taxon>Eukaryota</taxon>
        <taxon>Viridiplantae</taxon>
        <taxon>Streptophyta</taxon>
        <taxon>Embryophyta</taxon>
        <taxon>Tracheophyta</taxon>
        <taxon>Spermatophyta</taxon>
        <taxon>Magnoliopsida</taxon>
        <taxon>eudicotyledons</taxon>
        <taxon>Gunneridae</taxon>
        <taxon>Pentapetalae</taxon>
        <taxon>rosids</taxon>
        <taxon>fabids</taxon>
        <taxon>Fagales</taxon>
        <taxon>Fagaceae</taxon>
        <taxon>Quercus</taxon>
    </lineage>
</organism>
<protein>
    <submittedName>
        <fullName evidence="1">Uncharacterized protein</fullName>
    </submittedName>
</protein>
<gene>
    <name evidence="1" type="ORF">CFP56_021667</name>
</gene>
<dbReference type="Proteomes" id="UP000237347">
    <property type="component" value="Unassembled WGS sequence"/>
</dbReference>
<accession>A0AAW0KE47</accession>
<evidence type="ECO:0000313" key="1">
    <source>
        <dbReference type="EMBL" id="KAK7837162.1"/>
    </source>
</evidence>
<reference evidence="1 2" key="1">
    <citation type="journal article" date="2018" name="Sci. Data">
        <title>The draft genome sequence of cork oak.</title>
        <authorList>
            <person name="Ramos A.M."/>
            <person name="Usie A."/>
            <person name="Barbosa P."/>
            <person name="Barros P.M."/>
            <person name="Capote T."/>
            <person name="Chaves I."/>
            <person name="Simoes F."/>
            <person name="Abreu I."/>
            <person name="Carrasquinho I."/>
            <person name="Faro C."/>
            <person name="Guimaraes J.B."/>
            <person name="Mendonca D."/>
            <person name="Nobrega F."/>
            <person name="Rodrigues L."/>
            <person name="Saibo N.J.M."/>
            <person name="Varela M.C."/>
            <person name="Egas C."/>
            <person name="Matos J."/>
            <person name="Miguel C.M."/>
            <person name="Oliveira M.M."/>
            <person name="Ricardo C.P."/>
            <person name="Goncalves S."/>
        </authorList>
    </citation>
    <scope>NUCLEOTIDE SEQUENCE [LARGE SCALE GENOMIC DNA]</scope>
    <source>
        <strain evidence="2">cv. HL8</strain>
    </source>
</reference>
<dbReference type="AlphaFoldDB" id="A0AAW0KE47"/>
<name>A0AAW0KE47_QUESU</name>
<evidence type="ECO:0000313" key="2">
    <source>
        <dbReference type="Proteomes" id="UP000237347"/>
    </source>
</evidence>